<proteinExistence type="predicted"/>
<feature type="transmembrane region" description="Helical" evidence="1">
    <location>
        <begin position="6"/>
        <end position="26"/>
    </location>
</feature>
<dbReference type="InterPro" id="IPR018392">
    <property type="entry name" value="LysM"/>
</dbReference>
<sequence>MSRRDTIIIAVLINAGLLMILFVTAINSGGRGHKESSYIAADHPRVEKKTVQPTVSSKHEVLQPVVVASSSSSTTDSVAVAREEKVAPVEPEVVAVVAKEEKSRPDYVKVTVKRGDTLEHLAKANDTTVEKIMALNNMRTTRLDIGQVLRIEGQQRHAVASAEKDETREESIGEFYTVRSGDNPWLIALKHRIKLEDLLQLNDLDEKRARRLQPGDKIRIR</sequence>
<comment type="caution">
    <text evidence="3">The sequence shown here is derived from an EMBL/GenBank/DDBJ whole genome shotgun (WGS) entry which is preliminary data.</text>
</comment>
<keyword evidence="1" id="KW-0472">Membrane</keyword>
<dbReference type="Gene3D" id="3.10.350.10">
    <property type="entry name" value="LysM domain"/>
    <property type="match status" value="2"/>
</dbReference>
<keyword evidence="4" id="KW-1185">Reference proteome</keyword>
<dbReference type="PANTHER" id="PTHR33734">
    <property type="entry name" value="LYSM DOMAIN-CONTAINING GPI-ANCHORED PROTEIN 2"/>
    <property type="match status" value="1"/>
</dbReference>
<name>A0ABS3AQT9_9BACT</name>
<organism evidence="3 4">
    <name type="scientific">Simkania negevensis</name>
    <dbReference type="NCBI Taxonomy" id="83561"/>
    <lineage>
        <taxon>Bacteria</taxon>
        <taxon>Pseudomonadati</taxon>
        <taxon>Chlamydiota</taxon>
        <taxon>Chlamydiia</taxon>
        <taxon>Parachlamydiales</taxon>
        <taxon>Simkaniaceae</taxon>
        <taxon>Simkania</taxon>
    </lineage>
</organism>
<dbReference type="Proteomes" id="UP000722121">
    <property type="component" value="Unassembled WGS sequence"/>
</dbReference>
<evidence type="ECO:0000313" key="3">
    <source>
        <dbReference type="EMBL" id="MBN4066874.1"/>
    </source>
</evidence>
<dbReference type="EMBL" id="JAFITR010000033">
    <property type="protein sequence ID" value="MBN4066874.1"/>
    <property type="molecule type" value="Genomic_DNA"/>
</dbReference>
<keyword evidence="1" id="KW-1133">Transmembrane helix</keyword>
<evidence type="ECO:0000313" key="4">
    <source>
        <dbReference type="Proteomes" id="UP000722121"/>
    </source>
</evidence>
<feature type="domain" description="LysM" evidence="2">
    <location>
        <begin position="108"/>
        <end position="151"/>
    </location>
</feature>
<accession>A0ABS3AQT9</accession>
<dbReference type="InterPro" id="IPR036779">
    <property type="entry name" value="LysM_dom_sf"/>
</dbReference>
<dbReference type="SUPFAM" id="SSF54106">
    <property type="entry name" value="LysM domain"/>
    <property type="match status" value="2"/>
</dbReference>
<dbReference type="CDD" id="cd00118">
    <property type="entry name" value="LysM"/>
    <property type="match status" value="2"/>
</dbReference>
<dbReference type="SMART" id="SM00257">
    <property type="entry name" value="LysM"/>
    <property type="match status" value="2"/>
</dbReference>
<dbReference type="Pfam" id="PF01476">
    <property type="entry name" value="LysM"/>
    <property type="match status" value="2"/>
</dbReference>
<keyword evidence="1" id="KW-0812">Transmembrane</keyword>
<evidence type="ECO:0000256" key="1">
    <source>
        <dbReference type="SAM" id="Phobius"/>
    </source>
</evidence>
<gene>
    <name evidence="3" type="ORF">JYU14_02195</name>
</gene>
<protein>
    <submittedName>
        <fullName evidence="3">LysM peptidoglycan-binding domain-containing protein</fullName>
    </submittedName>
</protein>
<feature type="domain" description="LysM" evidence="2">
    <location>
        <begin position="174"/>
        <end position="220"/>
    </location>
</feature>
<dbReference type="PANTHER" id="PTHR33734:SF22">
    <property type="entry name" value="MEMBRANE-BOUND LYTIC MUREIN TRANSGLYCOSYLASE D"/>
    <property type="match status" value="1"/>
</dbReference>
<reference evidence="3 4" key="1">
    <citation type="submission" date="2021-02" db="EMBL/GenBank/DDBJ databases">
        <title>Activity-based single-cell genomes from oceanic crustal fluid captures similar information to metagenomic and metatranscriptomic surveys with orders of magnitude less sampling.</title>
        <authorList>
            <person name="D'Angelo T.S."/>
            <person name="Orcutt B.N."/>
        </authorList>
    </citation>
    <scope>NUCLEOTIDE SEQUENCE [LARGE SCALE GENOMIC DNA]</scope>
    <source>
        <strain evidence="3">AH-315-G07</strain>
    </source>
</reference>
<dbReference type="PROSITE" id="PS51782">
    <property type="entry name" value="LYSM"/>
    <property type="match status" value="2"/>
</dbReference>
<evidence type="ECO:0000259" key="2">
    <source>
        <dbReference type="PROSITE" id="PS51782"/>
    </source>
</evidence>